<dbReference type="AlphaFoldDB" id="A0A7W6ACT1"/>
<dbReference type="InterPro" id="IPR011047">
    <property type="entry name" value="Quinoprotein_ADH-like_sf"/>
</dbReference>
<reference evidence="17 18" key="3">
    <citation type="submission" date="2020-08" db="EMBL/GenBank/DDBJ databases">
        <title>Genomic Encyclopedia of Type Strains, Phase IV (KMG-IV): sequencing the most valuable type-strain genomes for metagenomic binning, comparative biology and taxonomic classification.</title>
        <authorList>
            <person name="Goeker M."/>
        </authorList>
    </citation>
    <scope>NUCLEOTIDE SEQUENCE [LARGE SCALE GENOMIC DNA]</scope>
    <source>
        <strain evidence="17 18">DSM 24105</strain>
    </source>
</reference>
<keyword evidence="4 14" id="KW-0732">Signal</keyword>
<dbReference type="EMBL" id="BSPG01000042">
    <property type="protein sequence ID" value="GLS46447.1"/>
    <property type="molecule type" value="Genomic_DNA"/>
</dbReference>
<dbReference type="Proteomes" id="UP000517759">
    <property type="component" value="Unassembled WGS sequence"/>
</dbReference>
<evidence type="ECO:0000256" key="4">
    <source>
        <dbReference type="ARBA" id="ARBA00022729"/>
    </source>
</evidence>
<comment type="cofactor">
    <cofactor evidence="10">
        <name>pyrroloquinoline quinone</name>
        <dbReference type="ChEBI" id="CHEBI:58442"/>
    </cofactor>
    <text evidence="10">Binds 1 PQQ group per subunit.</text>
</comment>
<dbReference type="InterPro" id="IPR017512">
    <property type="entry name" value="PQQ_MeOH/EtOH_DH"/>
</dbReference>
<dbReference type="GO" id="GO:0030288">
    <property type="term" value="C:outer membrane-bounded periplasmic space"/>
    <property type="evidence" value="ECO:0007669"/>
    <property type="project" value="InterPro"/>
</dbReference>
<organism evidence="17 18">
    <name type="scientific">Methylobacterium brachythecii</name>
    <dbReference type="NCBI Taxonomy" id="1176177"/>
    <lineage>
        <taxon>Bacteria</taxon>
        <taxon>Pseudomonadati</taxon>
        <taxon>Pseudomonadota</taxon>
        <taxon>Alphaproteobacteria</taxon>
        <taxon>Hyphomicrobiales</taxon>
        <taxon>Methylobacteriaceae</taxon>
        <taxon>Methylobacterium</taxon>
    </lineage>
</organism>
<feature type="binding site" evidence="11">
    <location>
        <position position="305"/>
    </location>
    <ligand>
        <name>Ca(2+)</name>
        <dbReference type="ChEBI" id="CHEBI:29108"/>
    </ligand>
</feature>
<dbReference type="GO" id="GO:0052934">
    <property type="term" value="F:alcohol dehydrogenase (cytochrome c) activity"/>
    <property type="evidence" value="ECO:0007669"/>
    <property type="project" value="UniProtKB-EC"/>
</dbReference>
<dbReference type="InterPro" id="IPR034119">
    <property type="entry name" value="ADHI"/>
</dbReference>
<evidence type="ECO:0000256" key="2">
    <source>
        <dbReference type="ARBA" id="ARBA00008156"/>
    </source>
</evidence>
<evidence type="ECO:0000313" key="17">
    <source>
        <dbReference type="EMBL" id="MBB3900882.1"/>
    </source>
</evidence>
<name>A0A7W6ACT1_9HYPH</name>
<comment type="similarity">
    <text evidence="2">Belongs to the bacterial PQQ dehydrogenase family.</text>
</comment>
<protein>
    <submittedName>
        <fullName evidence="17">Alcohol dehydrogenase (Cytochrome c)</fullName>
        <ecNumber evidence="17">1.1.2.8</ecNumber>
    </submittedName>
    <submittedName>
        <fullName evidence="16">Quinoprotein ethanol dehydrogenase</fullName>
    </submittedName>
</protein>
<dbReference type="NCBIfam" id="TIGR03075">
    <property type="entry name" value="PQQ_enz_alc_DH"/>
    <property type="match status" value="1"/>
</dbReference>
<keyword evidence="8 12" id="KW-1015">Disulfide bond</keyword>
<sequence>MARKNAGHLPRTLMLATASSLILSGLLLAGPTAAETAQKASASNVTWEDILHDQETDKDILMYGMGIKAQRYSNLDKVNTKNVGLLKPKWSFSFGDEKQRGQEGQALVHDGIIYITASYSRIFALDAKTGKKIWGFAARLPDDIRPCCDVVSRGAAIYNGKIYFGTLDASMYALDAKTGKVVWSKKFDDHSAGYAYSGAPNIIKDKKTGKVFLIHGNSGDEFGAVGKLYGRDPETGEEIWMRPLVEGHMGRLNGKDSVTTGDAKAPSWPEKDGKKVEAWHHGGGAPWQTGVYDEKTNTFIIGTGNPAPWNTHYRSPGDSLYTSGQVYIEPSTGEPVGFFQHTPNDAWDFSGNNEIILFDMEKDGKKVRLGAHADRNGFFFLTDTDKLTARDGQINKPTSLVAAYPFVKDISWAKGFDLKTGRPIENEGQRPPMPEEGQTKGKSIEVTPNFLGGKNWSPMSYSQQTGLFYIPSNDWKEDYWTENVTYKAGSAYLGQGFRIHRKFDTHVGALRALDPKTGKIVWEHLEHMPLWGGSMTTKGGLVFQGTSDGFFKAFDAKNGKELWAFQTGSGVVSVPTTWEMDGKQYVGISSGYGGAVPLWGGDMADQTKLVSQGGSFWVFELPSDTASAE</sequence>
<dbReference type="Proteomes" id="UP001156881">
    <property type="component" value="Unassembled WGS sequence"/>
</dbReference>
<evidence type="ECO:0000256" key="1">
    <source>
        <dbReference type="ARBA" id="ARBA00004418"/>
    </source>
</evidence>
<evidence type="ECO:0000313" key="18">
    <source>
        <dbReference type="Proteomes" id="UP000517759"/>
    </source>
</evidence>
<feature type="region of interest" description="Disordered" evidence="13">
    <location>
        <begin position="257"/>
        <end position="277"/>
    </location>
</feature>
<dbReference type="InterPro" id="IPR001479">
    <property type="entry name" value="Quinoprotein_DH_CS"/>
</dbReference>
<evidence type="ECO:0000256" key="13">
    <source>
        <dbReference type="SAM" id="MobiDB-lite"/>
    </source>
</evidence>
<dbReference type="GO" id="GO:0005509">
    <property type="term" value="F:calcium ion binding"/>
    <property type="evidence" value="ECO:0007669"/>
    <property type="project" value="InterPro"/>
</dbReference>
<feature type="signal peptide" evidence="14">
    <location>
        <begin position="1"/>
        <end position="29"/>
    </location>
</feature>
<evidence type="ECO:0000256" key="7">
    <source>
        <dbReference type="ARBA" id="ARBA00023002"/>
    </source>
</evidence>
<keyword evidence="5" id="KW-0574">Periplasm</keyword>
<dbReference type="Gene3D" id="2.140.10.10">
    <property type="entry name" value="Quinoprotein alcohol dehydrogenase-like superfamily"/>
    <property type="match status" value="1"/>
</dbReference>
<dbReference type="PROSITE" id="PS00364">
    <property type="entry name" value="BACTERIAL_PQQ_2"/>
    <property type="match status" value="1"/>
</dbReference>
<evidence type="ECO:0000256" key="6">
    <source>
        <dbReference type="ARBA" id="ARBA00022891"/>
    </source>
</evidence>
<dbReference type="SMART" id="SM00564">
    <property type="entry name" value="PQQ"/>
    <property type="match status" value="4"/>
</dbReference>
<feature type="binding site" evidence="10">
    <location>
        <position position="103"/>
    </location>
    <ligand>
        <name>pyrroloquinoline quinone</name>
        <dbReference type="ChEBI" id="CHEBI:58442"/>
    </ligand>
</feature>
<evidence type="ECO:0000313" key="19">
    <source>
        <dbReference type="Proteomes" id="UP001156881"/>
    </source>
</evidence>
<dbReference type="GO" id="GO:0016020">
    <property type="term" value="C:membrane"/>
    <property type="evidence" value="ECO:0007669"/>
    <property type="project" value="InterPro"/>
</dbReference>
<feature type="binding site" evidence="11">
    <location>
        <position position="348"/>
    </location>
    <ligand>
        <name>Ca(2+)</name>
        <dbReference type="ChEBI" id="CHEBI:29108"/>
    </ligand>
</feature>
<comment type="caution">
    <text evidence="17">The sequence shown here is derived from an EMBL/GenBank/DDBJ whole genome shotgun (WGS) entry which is preliminary data.</text>
</comment>
<dbReference type="PANTHER" id="PTHR32303:SF20">
    <property type="entry name" value="QUINOPROTEIN ETHANOL DEHYDROGENASE"/>
    <property type="match status" value="1"/>
</dbReference>
<dbReference type="PANTHER" id="PTHR32303">
    <property type="entry name" value="QUINOPROTEIN ALCOHOL DEHYDROGENASE (CYTOCHROME C)"/>
    <property type="match status" value="1"/>
</dbReference>
<keyword evidence="11" id="KW-0106">Calcium</keyword>
<accession>A0A7W6ACT1</accession>
<feature type="domain" description="Pyrrolo-quinoline quinone repeat" evidence="15">
    <location>
        <begin position="528"/>
        <end position="586"/>
    </location>
</feature>
<dbReference type="Pfam" id="PF01011">
    <property type="entry name" value="PQQ"/>
    <property type="match status" value="2"/>
</dbReference>
<keyword evidence="3 11" id="KW-0479">Metal-binding</keyword>
<evidence type="ECO:0000256" key="3">
    <source>
        <dbReference type="ARBA" id="ARBA00022723"/>
    </source>
</evidence>
<feature type="binding site" evidence="10">
    <location>
        <begin position="455"/>
        <end position="456"/>
    </location>
    <ligand>
        <name>pyrroloquinoline quinone</name>
        <dbReference type="ChEBI" id="CHEBI:58442"/>
    </ligand>
</feature>
<dbReference type="EMBL" id="JACIDN010000001">
    <property type="protein sequence ID" value="MBB3900882.1"/>
    <property type="molecule type" value="Genomic_DNA"/>
</dbReference>
<evidence type="ECO:0000313" key="16">
    <source>
        <dbReference type="EMBL" id="GLS46447.1"/>
    </source>
</evidence>
<feature type="binding site" evidence="11">
    <location>
        <position position="221"/>
    </location>
    <ligand>
        <name>Ca(2+)</name>
        <dbReference type="ChEBI" id="CHEBI:29108"/>
    </ligand>
</feature>
<evidence type="ECO:0000256" key="8">
    <source>
        <dbReference type="ARBA" id="ARBA00023157"/>
    </source>
</evidence>
<keyword evidence="19" id="KW-1185">Reference proteome</keyword>
<dbReference type="CDD" id="cd10277">
    <property type="entry name" value="PQQ_ADH_I"/>
    <property type="match status" value="1"/>
</dbReference>
<dbReference type="InterPro" id="IPR018391">
    <property type="entry name" value="PQQ_b-propeller_rpt"/>
</dbReference>
<keyword evidence="7 17" id="KW-0560">Oxidoreductase</keyword>
<feature type="disulfide bond" evidence="12">
    <location>
        <begin position="147"/>
        <end position="148"/>
    </location>
</feature>
<dbReference type="RefSeq" id="WP_246412720.1">
    <property type="nucleotide sequence ID" value="NZ_BSPG01000042.1"/>
</dbReference>
<evidence type="ECO:0000256" key="11">
    <source>
        <dbReference type="PIRSR" id="PIRSR617512-3"/>
    </source>
</evidence>
<evidence type="ECO:0000256" key="14">
    <source>
        <dbReference type="SAM" id="SignalP"/>
    </source>
</evidence>
<feature type="binding site" evidence="10">
    <location>
        <position position="153"/>
    </location>
    <ligand>
        <name>pyrroloquinoline quinone</name>
        <dbReference type="ChEBI" id="CHEBI:58442"/>
    </ligand>
</feature>
<gene>
    <name evidence="16" type="primary">exaA</name>
    <name evidence="16" type="ORF">GCM10007884_44410</name>
    <name evidence="17" type="ORF">GGR33_000362</name>
</gene>
<feature type="active site" description="Proton acceptor" evidence="9">
    <location>
        <position position="348"/>
    </location>
</feature>
<feature type="domain" description="Pyrrolo-quinoline quinone repeat" evidence="15">
    <location>
        <begin position="62"/>
        <end position="383"/>
    </location>
</feature>
<dbReference type="SUPFAM" id="SSF50998">
    <property type="entry name" value="Quinoprotein alcohol dehydrogenase-like"/>
    <property type="match status" value="1"/>
</dbReference>
<evidence type="ECO:0000256" key="5">
    <source>
        <dbReference type="ARBA" id="ARBA00022764"/>
    </source>
</evidence>
<dbReference type="InterPro" id="IPR002372">
    <property type="entry name" value="PQQ_rpt_dom"/>
</dbReference>
<comment type="subcellular location">
    <subcellularLocation>
        <location evidence="1">Periplasm</location>
    </subcellularLocation>
</comment>
<reference evidence="16" key="4">
    <citation type="submission" date="2023-01" db="EMBL/GenBank/DDBJ databases">
        <title>Draft genome sequence of Methylobacterium brachythecii strain NBRC 107710.</title>
        <authorList>
            <person name="Sun Q."/>
            <person name="Mori K."/>
        </authorList>
    </citation>
    <scope>NUCLEOTIDE SEQUENCE</scope>
    <source>
        <strain evidence="16">NBRC 107710</strain>
    </source>
</reference>
<evidence type="ECO:0000256" key="10">
    <source>
        <dbReference type="PIRSR" id="PIRSR617512-2"/>
    </source>
</evidence>
<proteinExistence type="inferred from homology"/>
<feature type="region of interest" description="Disordered" evidence="13">
    <location>
        <begin position="421"/>
        <end position="441"/>
    </location>
</feature>
<dbReference type="EC" id="1.1.2.8" evidence="17"/>
<comment type="cofactor">
    <cofactor evidence="11">
        <name>Ca(2+)</name>
        <dbReference type="ChEBI" id="CHEBI:29108"/>
    </cofactor>
    <text evidence="11">Binds 1 Ca(2+) ion per subunit.</text>
</comment>
<evidence type="ECO:0000259" key="15">
    <source>
        <dbReference type="Pfam" id="PF01011"/>
    </source>
</evidence>
<dbReference type="FunFam" id="2.140.10.10:FF:000003">
    <property type="entry name" value="Methanol dehydrogenase, large subunit"/>
    <property type="match status" value="1"/>
</dbReference>
<reference evidence="16" key="1">
    <citation type="journal article" date="2014" name="Int. J. Syst. Evol. Microbiol.">
        <title>Complete genome of a new Firmicutes species belonging to the dominant human colonic microbiota ('Ruminococcus bicirculans') reveals two chromosomes and a selective capacity to utilize plant glucans.</title>
        <authorList>
            <consortium name="NISC Comparative Sequencing Program"/>
            <person name="Wegmann U."/>
            <person name="Louis P."/>
            <person name="Goesmann A."/>
            <person name="Henrissat B."/>
            <person name="Duncan S.H."/>
            <person name="Flint H.J."/>
        </authorList>
    </citation>
    <scope>NUCLEOTIDE SEQUENCE</scope>
    <source>
        <strain evidence="16">NBRC 107710</strain>
    </source>
</reference>
<reference evidence="19" key="2">
    <citation type="journal article" date="2019" name="Int. J. Syst. Evol. Microbiol.">
        <title>The Global Catalogue of Microorganisms (GCM) 10K type strain sequencing project: providing services to taxonomists for standard genome sequencing and annotation.</title>
        <authorList>
            <consortium name="The Broad Institute Genomics Platform"/>
            <consortium name="The Broad Institute Genome Sequencing Center for Infectious Disease"/>
            <person name="Wu L."/>
            <person name="Ma J."/>
        </authorList>
    </citation>
    <scope>NUCLEOTIDE SEQUENCE [LARGE SCALE GENOMIC DNA]</scope>
    <source>
        <strain evidence="19">NBRC 107710</strain>
    </source>
</reference>
<feature type="chain" id="PRO_5031272651" evidence="14">
    <location>
        <begin position="30"/>
        <end position="629"/>
    </location>
</feature>
<evidence type="ECO:0000256" key="12">
    <source>
        <dbReference type="PIRSR" id="PIRSR617512-4"/>
    </source>
</evidence>
<evidence type="ECO:0000256" key="9">
    <source>
        <dbReference type="PIRSR" id="PIRSR617512-1"/>
    </source>
</evidence>
<keyword evidence="6 10" id="KW-0634">PQQ</keyword>
<dbReference type="GO" id="GO:0070968">
    <property type="term" value="F:pyrroloquinoline quinone binding"/>
    <property type="evidence" value="ECO:0007669"/>
    <property type="project" value="UniProtKB-ARBA"/>
</dbReference>